<dbReference type="OrthoDB" id="9813525at2"/>
<feature type="transmembrane region" description="Helical" evidence="1">
    <location>
        <begin position="65"/>
        <end position="85"/>
    </location>
</feature>
<keyword evidence="1" id="KW-1133">Transmembrane helix</keyword>
<feature type="transmembrane region" description="Helical" evidence="1">
    <location>
        <begin position="91"/>
        <end position="109"/>
    </location>
</feature>
<dbReference type="InterPro" id="IPR021279">
    <property type="entry name" value="DUF2721"/>
</dbReference>
<keyword evidence="1" id="KW-0472">Membrane</keyword>
<dbReference type="RefSeq" id="WP_136552608.1">
    <property type="nucleotide sequence ID" value="NZ_STGJ01000007.1"/>
</dbReference>
<comment type="caution">
    <text evidence="2">The sequence shown here is derived from an EMBL/GenBank/DDBJ whole genome shotgun (WGS) entry which is preliminary data.</text>
</comment>
<name>A0A4T0UWR6_9NEIS</name>
<dbReference type="Pfam" id="PF11026">
    <property type="entry name" value="DUF2721"/>
    <property type="match status" value="1"/>
</dbReference>
<organism evidence="2 3">
    <name type="scientific">Crenobacter intestini</name>
    <dbReference type="NCBI Taxonomy" id="2563443"/>
    <lineage>
        <taxon>Bacteria</taxon>
        <taxon>Pseudomonadati</taxon>
        <taxon>Pseudomonadota</taxon>
        <taxon>Betaproteobacteria</taxon>
        <taxon>Neisseriales</taxon>
        <taxon>Neisseriaceae</taxon>
        <taxon>Crenobacter</taxon>
    </lineage>
</organism>
<dbReference type="Proteomes" id="UP000308891">
    <property type="component" value="Unassembled WGS sequence"/>
</dbReference>
<sequence length="132" mass="14605">MELATPGLLFPALCMLLLAYTNRFLALAGVIRNLCKDYRQDPEPKLMLQIGCLRRRLRLTQHMQLCCMAALVCCVLALFSILLGWPLAGYYSFGSSIALMLLSLLLSLLELKLSSNALNILLADLSSIGPHH</sequence>
<feature type="transmembrane region" description="Helical" evidence="1">
    <location>
        <begin position="6"/>
        <end position="31"/>
    </location>
</feature>
<keyword evidence="1" id="KW-0812">Transmembrane</keyword>
<evidence type="ECO:0000313" key="3">
    <source>
        <dbReference type="Proteomes" id="UP000308891"/>
    </source>
</evidence>
<reference evidence="2 3" key="1">
    <citation type="submission" date="2019-04" db="EMBL/GenBank/DDBJ databases">
        <title>Crenobacter sp. nov.</title>
        <authorList>
            <person name="Shi S."/>
        </authorList>
    </citation>
    <scope>NUCLEOTIDE SEQUENCE [LARGE SCALE GENOMIC DNA]</scope>
    <source>
        <strain evidence="2 3">GY 70310</strain>
    </source>
</reference>
<proteinExistence type="predicted"/>
<dbReference type="EMBL" id="STGJ01000007">
    <property type="protein sequence ID" value="TIC83408.1"/>
    <property type="molecule type" value="Genomic_DNA"/>
</dbReference>
<evidence type="ECO:0000313" key="2">
    <source>
        <dbReference type="EMBL" id="TIC83408.1"/>
    </source>
</evidence>
<accession>A0A4T0UWR6</accession>
<gene>
    <name evidence="2" type="ORF">E5K04_07565</name>
</gene>
<protein>
    <submittedName>
        <fullName evidence="2">DUF2721 domain-containing protein</fullName>
    </submittedName>
</protein>
<dbReference type="AlphaFoldDB" id="A0A4T0UWR6"/>
<evidence type="ECO:0000256" key="1">
    <source>
        <dbReference type="SAM" id="Phobius"/>
    </source>
</evidence>
<keyword evidence="3" id="KW-1185">Reference proteome</keyword>